<comment type="subunit">
    <text evidence="1">Monomer.</text>
</comment>
<organism evidence="7 8">
    <name type="scientific">Vibrio mangrovi</name>
    <dbReference type="NCBI Taxonomy" id="474394"/>
    <lineage>
        <taxon>Bacteria</taxon>
        <taxon>Pseudomonadati</taxon>
        <taxon>Pseudomonadota</taxon>
        <taxon>Gammaproteobacteria</taxon>
        <taxon>Vibrionales</taxon>
        <taxon>Vibrionaceae</taxon>
        <taxon>Vibrio</taxon>
    </lineage>
</organism>
<evidence type="ECO:0000256" key="4">
    <source>
        <dbReference type="ARBA" id="ARBA00022927"/>
    </source>
</evidence>
<dbReference type="SUPFAM" id="SSF89392">
    <property type="entry name" value="Prokaryotic lipoproteins and lipoprotein localization factors"/>
    <property type="match status" value="1"/>
</dbReference>
<dbReference type="EMBL" id="FXXI01000002">
    <property type="protein sequence ID" value="SMS00119.1"/>
    <property type="molecule type" value="Genomic_DNA"/>
</dbReference>
<reference evidence="6 9" key="2">
    <citation type="submission" date="2023-11" db="EMBL/GenBank/DDBJ databases">
        <title>Plant-associative lifestyle of Vibrio porteresiae and its evolutionary dynamics.</title>
        <authorList>
            <person name="Rameshkumar N."/>
            <person name="Kirti K."/>
        </authorList>
    </citation>
    <scope>NUCLEOTIDE SEQUENCE [LARGE SCALE GENOMIC DNA]</scope>
    <source>
        <strain evidence="6 9">MSSRF38</strain>
    </source>
</reference>
<dbReference type="GO" id="GO:0015031">
    <property type="term" value="P:protein transport"/>
    <property type="evidence" value="ECO:0007669"/>
    <property type="project" value="UniProtKB-KW"/>
</dbReference>
<keyword evidence="2" id="KW-0813">Transport</keyword>
<reference evidence="7 8" key="1">
    <citation type="submission" date="2017-05" db="EMBL/GenBank/DDBJ databases">
        <authorList>
            <person name="Song R."/>
            <person name="Chenine A.L."/>
            <person name="Ruprecht R.M."/>
        </authorList>
    </citation>
    <scope>NUCLEOTIDE SEQUENCE [LARGE SCALE GENOMIC DNA]</scope>
    <source>
        <strain evidence="7 8">CECT 7927</strain>
    </source>
</reference>
<name>A0A1Y6IR25_9VIBR</name>
<feature type="signal peptide" evidence="5">
    <location>
        <begin position="1"/>
        <end position="18"/>
    </location>
</feature>
<dbReference type="RefSeq" id="WP_087480193.1">
    <property type="nucleotide sequence ID" value="NZ_AP024883.1"/>
</dbReference>
<dbReference type="InterPro" id="IPR029046">
    <property type="entry name" value="LolA/LolB/LppX"/>
</dbReference>
<keyword evidence="3 5" id="KW-0732">Signal</keyword>
<evidence type="ECO:0000313" key="7">
    <source>
        <dbReference type="EMBL" id="SMS00119.1"/>
    </source>
</evidence>
<dbReference type="Proteomes" id="UP000196125">
    <property type="component" value="Unassembled WGS sequence"/>
</dbReference>
<dbReference type="Pfam" id="PF03548">
    <property type="entry name" value="LolA"/>
    <property type="match status" value="1"/>
</dbReference>
<protein>
    <submittedName>
        <fullName evidence="7">Lipoprotein chaperone</fullName>
    </submittedName>
    <submittedName>
        <fullName evidence="6">Outer membrane lipoprotein carrier protein LolA</fullName>
    </submittedName>
</protein>
<evidence type="ECO:0000256" key="1">
    <source>
        <dbReference type="ARBA" id="ARBA00011245"/>
    </source>
</evidence>
<dbReference type="EMBL" id="JAWRCO010000001">
    <property type="protein sequence ID" value="MDW6001854.1"/>
    <property type="molecule type" value="Genomic_DNA"/>
</dbReference>
<gene>
    <name evidence="6" type="ORF">SBX37_02950</name>
    <name evidence="7" type="ORF">VIM7927_01360</name>
</gene>
<keyword evidence="7" id="KW-0449">Lipoprotein</keyword>
<feature type="chain" id="PRO_5012644740" evidence="5">
    <location>
        <begin position="19"/>
        <end position="201"/>
    </location>
</feature>
<keyword evidence="9" id="KW-1185">Reference proteome</keyword>
<evidence type="ECO:0000313" key="6">
    <source>
        <dbReference type="EMBL" id="MDW6001854.1"/>
    </source>
</evidence>
<dbReference type="Gene3D" id="2.50.20.10">
    <property type="entry name" value="Lipoprotein localisation LolA/LolB/LppX"/>
    <property type="match status" value="1"/>
</dbReference>
<dbReference type="InterPro" id="IPR004564">
    <property type="entry name" value="OM_lipoprot_carrier_LolA-like"/>
</dbReference>
<evidence type="ECO:0000313" key="8">
    <source>
        <dbReference type="Proteomes" id="UP000196125"/>
    </source>
</evidence>
<evidence type="ECO:0000256" key="2">
    <source>
        <dbReference type="ARBA" id="ARBA00022448"/>
    </source>
</evidence>
<evidence type="ECO:0000313" key="9">
    <source>
        <dbReference type="Proteomes" id="UP001283366"/>
    </source>
</evidence>
<accession>A0A1Y6IR25</accession>
<evidence type="ECO:0000256" key="3">
    <source>
        <dbReference type="ARBA" id="ARBA00022729"/>
    </source>
</evidence>
<dbReference type="OrthoDB" id="5700849at2"/>
<evidence type="ECO:0000256" key="5">
    <source>
        <dbReference type="SAM" id="SignalP"/>
    </source>
</evidence>
<dbReference type="AlphaFoldDB" id="A0A1Y6IR25"/>
<dbReference type="CDD" id="cd16325">
    <property type="entry name" value="LolA"/>
    <property type="match status" value="1"/>
</dbReference>
<dbReference type="Proteomes" id="UP001283366">
    <property type="component" value="Unassembled WGS sequence"/>
</dbReference>
<sequence length="201" mass="22963">MIRFLFFCLLFVSPLSLAAVNTLQDLQHQLAQHPLIRGHFDQKRIMALFEQPLLSSGQFTLSHSDGLIWQQDEPFPVHLVLTQNKLQQTFADQPPQLITAQDNPMAFYFSHIFLAVFHGDTDQLTRQFTLTLIPGARWTLTLTPKSAPLDQVFDSIILSGQQYIDTLSLHEVRGDVTEMMFTQQSTQPETLTDAEKAQFNF</sequence>
<keyword evidence="4" id="KW-0653">Protein transport</keyword>
<proteinExistence type="predicted"/>